<evidence type="ECO:0000313" key="1">
    <source>
        <dbReference type="EMBL" id="RQH16783.1"/>
    </source>
</evidence>
<keyword evidence="2" id="KW-1185">Reference proteome</keyword>
<dbReference type="AlphaFoldDB" id="A0A3N6PNM8"/>
<evidence type="ECO:0000313" key="2">
    <source>
        <dbReference type="Proteomes" id="UP000269154"/>
    </source>
</evidence>
<organism evidence="1 2">
    <name type="scientific">Okeania hirsuta</name>
    <dbReference type="NCBI Taxonomy" id="1458930"/>
    <lineage>
        <taxon>Bacteria</taxon>
        <taxon>Bacillati</taxon>
        <taxon>Cyanobacteriota</taxon>
        <taxon>Cyanophyceae</taxon>
        <taxon>Oscillatoriophycideae</taxon>
        <taxon>Oscillatoriales</taxon>
        <taxon>Microcoleaceae</taxon>
        <taxon>Okeania</taxon>
    </lineage>
</organism>
<dbReference type="EMBL" id="RCBY01000542">
    <property type="protein sequence ID" value="RQH16783.1"/>
    <property type="molecule type" value="Genomic_DNA"/>
</dbReference>
<dbReference type="Pfam" id="PF13431">
    <property type="entry name" value="TPR_17"/>
    <property type="match status" value="1"/>
</dbReference>
<dbReference type="Gene3D" id="1.25.40.10">
    <property type="entry name" value="Tetratricopeptide repeat domain"/>
    <property type="match status" value="1"/>
</dbReference>
<sequence>MFLLSPSPVSCLLLQAKLYFEKALKLEPDNVKTLTSYAIALIELGKFEESCKFFEKSFKVRR</sequence>
<name>A0A3N6PNM8_9CYAN</name>
<dbReference type="Proteomes" id="UP000269154">
    <property type="component" value="Unassembled WGS sequence"/>
</dbReference>
<accession>A0A3N6PNM8</accession>
<dbReference type="InterPro" id="IPR011990">
    <property type="entry name" value="TPR-like_helical_dom_sf"/>
</dbReference>
<dbReference type="SUPFAM" id="SSF48452">
    <property type="entry name" value="TPR-like"/>
    <property type="match status" value="1"/>
</dbReference>
<gene>
    <name evidence="1" type="ORF">D5R40_33790</name>
</gene>
<protein>
    <submittedName>
        <fullName evidence="1">Uncharacterized protein</fullName>
    </submittedName>
</protein>
<proteinExistence type="predicted"/>
<reference evidence="1 2" key="1">
    <citation type="journal article" date="2018" name="ACS Chem. Biol.">
        <title>Ketoreductase domain dysfunction expands chemodiversity: malyngamide biosynthesis in the cyanobacterium Okeania hirsuta.</title>
        <authorList>
            <person name="Moss N.A."/>
            <person name="Leao T."/>
            <person name="Rankin M."/>
            <person name="McCullough T.M."/>
            <person name="Qu P."/>
            <person name="Korobeynikov A."/>
            <person name="Smith J.L."/>
            <person name="Gerwick L."/>
            <person name="Gerwick W.H."/>
        </authorList>
    </citation>
    <scope>NUCLEOTIDE SEQUENCE [LARGE SCALE GENOMIC DNA]</scope>
    <source>
        <strain evidence="1 2">PAB10Feb10-1</strain>
    </source>
</reference>
<comment type="caution">
    <text evidence="1">The sequence shown here is derived from an EMBL/GenBank/DDBJ whole genome shotgun (WGS) entry which is preliminary data.</text>
</comment>